<sequence length="174" mass="19162">MRQGGVLCSLLCLAACSSSAPETPPAENFVVELQAGDDINQNEQGQANPLSVTLFQLKQTEAFVNSDYFALVETPSSELKAQSSKAGAYILKPGEHQRITLTAKEGVNYIGVVSGYRDISHATWRTVFPLPKNPPDKWYSFFWSANKTTLPSVTVYMDRQATTIRKGIIESENK</sequence>
<feature type="signal peptide" evidence="1">
    <location>
        <begin position="1"/>
        <end position="20"/>
    </location>
</feature>
<gene>
    <name evidence="2" type="ORF">SAMN05216522_1146</name>
</gene>
<evidence type="ECO:0000313" key="3">
    <source>
        <dbReference type="Proteomes" id="UP000242515"/>
    </source>
</evidence>
<accession>A0A1H9M953</accession>
<dbReference type="Gene3D" id="2.60.40.4150">
    <property type="entry name" value="Type VI secretion system, lipoprotein SciN"/>
    <property type="match status" value="1"/>
</dbReference>
<organism evidence="2 3">
    <name type="scientific">Rosenbergiella nectarea</name>
    <dbReference type="NCBI Taxonomy" id="988801"/>
    <lineage>
        <taxon>Bacteria</taxon>
        <taxon>Pseudomonadati</taxon>
        <taxon>Pseudomonadota</taxon>
        <taxon>Gammaproteobacteria</taxon>
        <taxon>Enterobacterales</taxon>
        <taxon>Erwiniaceae</taxon>
        <taxon>Rosenbergiella</taxon>
    </lineage>
</organism>
<reference evidence="3" key="1">
    <citation type="submission" date="2016-10" db="EMBL/GenBank/DDBJ databases">
        <authorList>
            <person name="Varghese N."/>
            <person name="Submissions S."/>
        </authorList>
    </citation>
    <scope>NUCLEOTIDE SEQUENCE [LARGE SCALE GENOMIC DNA]</scope>
    <source>
        <strain evidence="3">8N4</strain>
    </source>
</reference>
<dbReference type="Proteomes" id="UP000242515">
    <property type="component" value="Unassembled WGS sequence"/>
</dbReference>
<feature type="chain" id="PRO_5017422496" evidence="1">
    <location>
        <begin position="21"/>
        <end position="174"/>
    </location>
</feature>
<keyword evidence="1" id="KW-0732">Signal</keyword>
<evidence type="ECO:0000313" key="2">
    <source>
        <dbReference type="EMBL" id="SER19995.1"/>
    </source>
</evidence>
<dbReference type="InterPro" id="IPR017734">
    <property type="entry name" value="T6SS_SciN"/>
</dbReference>
<dbReference type="NCBIfam" id="TIGR03352">
    <property type="entry name" value="VI_chp_3"/>
    <property type="match status" value="1"/>
</dbReference>
<dbReference type="PANTHER" id="PTHR37625">
    <property type="entry name" value="OUTER MEMBRANE LIPOPROTEIN-RELATED"/>
    <property type="match status" value="1"/>
</dbReference>
<dbReference type="STRING" id="988801.SAMN05216522_1146"/>
<dbReference type="EMBL" id="FOGC01000014">
    <property type="protein sequence ID" value="SER19995.1"/>
    <property type="molecule type" value="Genomic_DNA"/>
</dbReference>
<dbReference type="InterPro" id="IPR038706">
    <property type="entry name" value="Type_VI_SciN-like_sf"/>
</dbReference>
<dbReference type="PANTHER" id="PTHR37625:SF4">
    <property type="entry name" value="OUTER MEMBRANE LIPOPROTEIN"/>
    <property type="match status" value="1"/>
</dbReference>
<proteinExistence type="predicted"/>
<keyword evidence="3" id="KW-1185">Reference proteome</keyword>
<protein>
    <submittedName>
        <fullName evidence="2">Type VI secretion system protein VasD</fullName>
    </submittedName>
</protein>
<dbReference type="AlphaFoldDB" id="A0A1H9M953"/>
<evidence type="ECO:0000256" key="1">
    <source>
        <dbReference type="SAM" id="SignalP"/>
    </source>
</evidence>
<dbReference type="Pfam" id="PF12790">
    <property type="entry name" value="T6SS-SciN"/>
    <property type="match status" value="1"/>
</dbReference>
<name>A0A1H9M953_9GAMM</name>